<gene>
    <name evidence="3" type="ORF">LR48_Vigan01g054500</name>
</gene>
<evidence type="ECO:0000313" key="4">
    <source>
        <dbReference type="Proteomes" id="UP000053144"/>
    </source>
</evidence>
<dbReference type="InterPro" id="IPR026847">
    <property type="entry name" value="VPS13"/>
</dbReference>
<evidence type="ECO:0000259" key="2">
    <source>
        <dbReference type="Pfam" id="PF12624"/>
    </source>
</evidence>
<proteinExistence type="predicted"/>
<dbReference type="PANTHER" id="PTHR16166">
    <property type="entry name" value="VACUOLAR PROTEIN SORTING-ASSOCIATED PROTEIN VPS13"/>
    <property type="match status" value="1"/>
</dbReference>
<reference evidence="4" key="1">
    <citation type="journal article" date="2015" name="Proc. Natl. Acad. Sci. U.S.A.">
        <title>Genome sequencing of adzuki bean (Vigna angularis) provides insight into high starch and low fat accumulation and domestication.</title>
        <authorList>
            <person name="Yang K."/>
            <person name="Tian Z."/>
            <person name="Chen C."/>
            <person name="Luo L."/>
            <person name="Zhao B."/>
            <person name="Wang Z."/>
            <person name="Yu L."/>
            <person name="Li Y."/>
            <person name="Sun Y."/>
            <person name="Li W."/>
            <person name="Chen Y."/>
            <person name="Li Y."/>
            <person name="Zhang Y."/>
            <person name="Ai D."/>
            <person name="Zhao J."/>
            <person name="Shang C."/>
            <person name="Ma Y."/>
            <person name="Wu B."/>
            <person name="Wang M."/>
            <person name="Gao L."/>
            <person name="Sun D."/>
            <person name="Zhang P."/>
            <person name="Guo F."/>
            <person name="Wang W."/>
            <person name="Li Y."/>
            <person name="Wang J."/>
            <person name="Varshney R.K."/>
            <person name="Wang J."/>
            <person name="Ling H.Q."/>
            <person name="Wan P."/>
        </authorList>
    </citation>
    <scope>NUCLEOTIDE SEQUENCE</scope>
    <source>
        <strain evidence="4">cv. Jingnong 6</strain>
    </source>
</reference>
<dbReference type="InterPro" id="IPR026854">
    <property type="entry name" value="VPS13_N"/>
</dbReference>
<dbReference type="GO" id="GO:0006623">
    <property type="term" value="P:protein targeting to vacuole"/>
    <property type="evidence" value="ECO:0007669"/>
    <property type="project" value="TreeGrafter"/>
</dbReference>
<dbReference type="PANTHER" id="PTHR16166:SF143">
    <property type="entry name" value="PROTEIN SORTING-ASSOCIATED PROTEIN, PUTATIVE (DUF1162)-RELATED"/>
    <property type="match status" value="1"/>
</dbReference>
<evidence type="ECO:0000256" key="1">
    <source>
        <dbReference type="ARBA" id="ARBA00022448"/>
    </source>
</evidence>
<dbReference type="STRING" id="3914.A0A0L9TKC4"/>
<sequence>MFEGLVHQLLLGYLGRYFKDIQKEQLKIRLEEVLLENVELILDAFDYLQLPFALKQGRVGKLSIKIPWKKPWDPIIIILEDVFISASQRGDQEWSADAVEKREFAGKKAKLAAAELGKLSRRVCGSQAGQSFISHVTTKILDSIQVDIRNFHVLYSDMQNDMGHVMFGLKFTSLTMKQNLIGSVNGRMRVGQEHKIVEVKGLEFYSRLFHGSLDLVTMNSTGDSYSASNIRLEGKHYYSILAPCDATLILSDNRLQKLDGNTPQYSVTAELSGLVISLDEVQLQHMCLVWDYICTCRLREKYGRFRPWHCLLPRKCAGWQIFWWHYAQQSVLYDVLDDDVLQDLEQMEKESDLDDILNYRSAAESEMQEFLSRCSTPNNGKISTDIPTEKSCNDEHTVKSQGWLNWLSRGMLGAGGTDDSSQFSGVVSFDVKDMSEATEFHPLVSSSFDSAAKHELCIFSMMFEIDQISATFCSKRHGKGIAEIIVEGGTVKSKIYKDRGIVISKFKSVKMVDLSNKKVVVHIAGPVAENHLLDNLDDCCSFRVKFSSHTDMDMSVKGILEQLEVTVDANILSNLLEFYDVFTSIKFHNERVLLSLNGIENDHTRLLSKAEYISVNNKKVVWDVTILDVSVNFPWRNTASEYSNLVMKSKSICFKSTNGLVSCSSKVEEQPYSVKNFLTSLSTSGICMGIQLQDLYQFFDVTFDDFMVYVSIESVKAHFSPSIYGSFMELMNHMSTLHLMGEFGVLNSSHPPNTVLVEPTDSTFGISIVSKVDLVDLEVDLEYDGDSHSEIMVSLQKMVLRGCDSSLLAFIPQLEQFAYL</sequence>
<dbReference type="EMBL" id="CM003371">
    <property type="protein sequence ID" value="KOM30990.1"/>
    <property type="molecule type" value="Genomic_DNA"/>
</dbReference>
<feature type="domain" description="Chorein N-terminal" evidence="2">
    <location>
        <begin position="1"/>
        <end position="336"/>
    </location>
</feature>
<accession>A0A0L9TKC4</accession>
<keyword evidence="1" id="KW-0813">Transport</keyword>
<protein>
    <recommendedName>
        <fullName evidence="2">Chorein N-terminal domain-containing protein</fullName>
    </recommendedName>
</protein>
<evidence type="ECO:0000313" key="3">
    <source>
        <dbReference type="EMBL" id="KOM30990.1"/>
    </source>
</evidence>
<organism evidence="3 4">
    <name type="scientific">Phaseolus angularis</name>
    <name type="common">Azuki bean</name>
    <name type="synonym">Vigna angularis</name>
    <dbReference type="NCBI Taxonomy" id="3914"/>
    <lineage>
        <taxon>Eukaryota</taxon>
        <taxon>Viridiplantae</taxon>
        <taxon>Streptophyta</taxon>
        <taxon>Embryophyta</taxon>
        <taxon>Tracheophyta</taxon>
        <taxon>Spermatophyta</taxon>
        <taxon>Magnoliopsida</taxon>
        <taxon>eudicotyledons</taxon>
        <taxon>Gunneridae</taxon>
        <taxon>Pentapetalae</taxon>
        <taxon>rosids</taxon>
        <taxon>fabids</taxon>
        <taxon>Fabales</taxon>
        <taxon>Fabaceae</taxon>
        <taxon>Papilionoideae</taxon>
        <taxon>50 kb inversion clade</taxon>
        <taxon>NPAAA clade</taxon>
        <taxon>indigoferoid/millettioid clade</taxon>
        <taxon>Phaseoleae</taxon>
        <taxon>Vigna</taxon>
    </lineage>
</organism>
<dbReference type="Pfam" id="PF12624">
    <property type="entry name" value="VPS13_N"/>
    <property type="match status" value="1"/>
</dbReference>
<dbReference type="Gramene" id="KOM30990">
    <property type="protein sequence ID" value="KOM30990"/>
    <property type="gene ID" value="LR48_Vigan01g054500"/>
</dbReference>
<dbReference type="OMA" id="ANEFNDY"/>
<dbReference type="GO" id="GO:0045053">
    <property type="term" value="P:protein retention in Golgi apparatus"/>
    <property type="evidence" value="ECO:0007669"/>
    <property type="project" value="TreeGrafter"/>
</dbReference>
<dbReference type="Proteomes" id="UP000053144">
    <property type="component" value="Chromosome 1"/>
</dbReference>
<dbReference type="AlphaFoldDB" id="A0A0L9TKC4"/>
<name>A0A0L9TKC4_PHAAN</name>